<organism evidence="1 2">
    <name type="scientific">Streptomyces cirratus</name>
    <dbReference type="NCBI Taxonomy" id="68187"/>
    <lineage>
        <taxon>Bacteria</taxon>
        <taxon>Bacillati</taxon>
        <taxon>Actinomycetota</taxon>
        <taxon>Actinomycetes</taxon>
        <taxon>Kitasatosporales</taxon>
        <taxon>Streptomycetaceae</taxon>
        <taxon>Streptomyces</taxon>
    </lineage>
</organism>
<protein>
    <submittedName>
        <fullName evidence="1">Uncharacterized protein</fullName>
    </submittedName>
</protein>
<dbReference type="Proteomes" id="UP000642673">
    <property type="component" value="Unassembled WGS sequence"/>
</dbReference>
<proteinExistence type="predicted"/>
<evidence type="ECO:0000313" key="1">
    <source>
        <dbReference type="EMBL" id="GHB67520.1"/>
    </source>
</evidence>
<comment type="caution">
    <text evidence="1">The sequence shown here is derived from an EMBL/GenBank/DDBJ whole genome shotgun (WGS) entry which is preliminary data.</text>
</comment>
<name>A0ABQ3EY33_9ACTN</name>
<reference evidence="2" key="1">
    <citation type="journal article" date="2019" name="Int. J. Syst. Evol. Microbiol.">
        <title>The Global Catalogue of Microorganisms (GCM) 10K type strain sequencing project: providing services to taxonomists for standard genome sequencing and annotation.</title>
        <authorList>
            <consortium name="The Broad Institute Genomics Platform"/>
            <consortium name="The Broad Institute Genome Sequencing Center for Infectious Disease"/>
            <person name="Wu L."/>
            <person name="Ma J."/>
        </authorList>
    </citation>
    <scope>NUCLEOTIDE SEQUENCE [LARGE SCALE GENOMIC DNA]</scope>
    <source>
        <strain evidence="2">JCM 4738</strain>
    </source>
</reference>
<dbReference type="RefSeq" id="WP_268250193.1">
    <property type="nucleotide sequence ID" value="NZ_BMVP01000008.1"/>
</dbReference>
<gene>
    <name evidence="1" type="ORF">GCM10010347_42020</name>
</gene>
<evidence type="ECO:0000313" key="2">
    <source>
        <dbReference type="Proteomes" id="UP000642673"/>
    </source>
</evidence>
<dbReference type="EMBL" id="BMVP01000008">
    <property type="protein sequence ID" value="GHB67520.1"/>
    <property type="molecule type" value="Genomic_DNA"/>
</dbReference>
<sequence>MGLNFGSSNQVIVRNSQTQYQWGGSWYYADNNYRSYPISVPC</sequence>
<accession>A0ABQ3EY33</accession>
<keyword evidence="2" id="KW-1185">Reference proteome</keyword>